<name>A0ABY5I685_9FIRM</name>
<dbReference type="PROSITE" id="PS00105">
    <property type="entry name" value="AA_TRANSFER_CLASS_1"/>
    <property type="match status" value="1"/>
</dbReference>
<sequence>MTHGAINANELVLMSLLEAGDHIVSLFPTYQQMYDFPLSLGCEVSLIHLKEEKNWLPDIEDFRSCMQKNTKMICLNSPNNPTGTTIPIPLMKEVIALAKAYDCYILCDEIYRGVDTENQELYPSWSDYYDKAIVTQSLSKVFSFAGLRLGWVKGPKDVIDLINYRRDYHIISSGPLDDYLACLVLENKDVILKRSIAICQRNKDILKQWLAQEPLVSCVIPRHGTVCFLHYHLDIPSAYFCEKLQEETGVFFVPGSAFDKEYHLRFGFTQDEKTMKEGLMTFSHWLRQFDQKPIEVIL</sequence>
<dbReference type="EMBL" id="CP101620">
    <property type="protein sequence ID" value="UTY40871.1"/>
    <property type="molecule type" value="Genomic_DNA"/>
</dbReference>
<reference evidence="3" key="1">
    <citation type="submission" date="2022-07" db="EMBL/GenBank/DDBJ databases">
        <title>Faecal culturing of patients with breast cancer.</title>
        <authorList>
            <person name="Teng N.M.Y."/>
            <person name="Kiu R."/>
            <person name="Evans R."/>
            <person name="Baker D.J."/>
            <person name="Zenner C."/>
            <person name="Robinson S.D."/>
            <person name="Hall L.J."/>
        </authorList>
    </citation>
    <scope>NUCLEOTIDE SEQUENCE</scope>
    <source>
        <strain evidence="3">LH1062</strain>
    </source>
</reference>
<dbReference type="GO" id="GO:0008483">
    <property type="term" value="F:transaminase activity"/>
    <property type="evidence" value="ECO:0007669"/>
    <property type="project" value="UniProtKB-KW"/>
</dbReference>
<dbReference type="Gene3D" id="3.90.1150.10">
    <property type="entry name" value="Aspartate Aminotransferase, domain 1"/>
    <property type="match status" value="1"/>
</dbReference>
<evidence type="ECO:0000256" key="1">
    <source>
        <dbReference type="RuleBase" id="RU000481"/>
    </source>
</evidence>
<organism evidence="3 4">
    <name type="scientific">Allocoprobacillus halotolerans</name>
    <dbReference type="NCBI Taxonomy" id="2944914"/>
    <lineage>
        <taxon>Bacteria</taxon>
        <taxon>Bacillati</taxon>
        <taxon>Bacillota</taxon>
        <taxon>Erysipelotrichia</taxon>
        <taxon>Erysipelotrichales</taxon>
        <taxon>Erysipelotrichaceae</taxon>
        <taxon>Allocoprobacillus</taxon>
    </lineage>
</organism>
<dbReference type="PANTHER" id="PTHR43510">
    <property type="entry name" value="AMINOTRANSFERASE FUNCTION, HYPOTHETICAL (EUROFUNG)"/>
    <property type="match status" value="1"/>
</dbReference>
<proteinExistence type="inferred from homology"/>
<comment type="similarity">
    <text evidence="1">Belongs to the class-I pyridoxal-phosphate-dependent aminotransferase family.</text>
</comment>
<keyword evidence="1" id="KW-0808">Transferase</keyword>
<evidence type="ECO:0000259" key="2">
    <source>
        <dbReference type="Pfam" id="PF00155"/>
    </source>
</evidence>
<dbReference type="InterPro" id="IPR015421">
    <property type="entry name" value="PyrdxlP-dep_Trfase_major"/>
</dbReference>
<accession>A0ABY5I685</accession>
<feature type="domain" description="Aminotransferase class I/classII large" evidence="2">
    <location>
        <begin position="2"/>
        <end position="279"/>
    </location>
</feature>
<keyword evidence="1 3" id="KW-0032">Aminotransferase</keyword>
<keyword evidence="4" id="KW-1185">Reference proteome</keyword>
<dbReference type="SUPFAM" id="SSF53383">
    <property type="entry name" value="PLP-dependent transferases"/>
    <property type="match status" value="1"/>
</dbReference>
<dbReference type="InterPro" id="IPR004838">
    <property type="entry name" value="NHTrfase_class1_PyrdxlP-BS"/>
</dbReference>
<dbReference type="RefSeq" id="WP_290142353.1">
    <property type="nucleotide sequence ID" value="NZ_CP101620.1"/>
</dbReference>
<gene>
    <name evidence="3" type="ORF">NMU03_13535</name>
</gene>
<dbReference type="EC" id="2.6.1.-" evidence="1"/>
<dbReference type="CDD" id="cd00609">
    <property type="entry name" value="AAT_like"/>
    <property type="match status" value="1"/>
</dbReference>
<dbReference type="InterPro" id="IPR004839">
    <property type="entry name" value="Aminotransferase_I/II_large"/>
</dbReference>
<dbReference type="Proteomes" id="UP001060112">
    <property type="component" value="Chromosome"/>
</dbReference>
<dbReference type="Pfam" id="PF00155">
    <property type="entry name" value="Aminotran_1_2"/>
    <property type="match status" value="1"/>
</dbReference>
<dbReference type="InterPro" id="IPR015422">
    <property type="entry name" value="PyrdxlP-dep_Trfase_small"/>
</dbReference>
<comment type="cofactor">
    <cofactor evidence="1">
        <name>pyridoxal 5'-phosphate</name>
        <dbReference type="ChEBI" id="CHEBI:597326"/>
    </cofactor>
</comment>
<protein>
    <recommendedName>
        <fullName evidence="1">Aminotransferase</fullName>
        <ecNumber evidence="1">2.6.1.-</ecNumber>
    </recommendedName>
</protein>
<dbReference type="PANTHER" id="PTHR43510:SF1">
    <property type="entry name" value="AMINOTRANSFERASE FUNCTION, HYPOTHETICAL (EUROFUNG)"/>
    <property type="match status" value="1"/>
</dbReference>
<dbReference type="Gene3D" id="3.40.640.10">
    <property type="entry name" value="Type I PLP-dependent aspartate aminotransferase-like (Major domain)"/>
    <property type="match status" value="1"/>
</dbReference>
<evidence type="ECO:0000313" key="3">
    <source>
        <dbReference type="EMBL" id="UTY40871.1"/>
    </source>
</evidence>
<evidence type="ECO:0000313" key="4">
    <source>
        <dbReference type="Proteomes" id="UP001060112"/>
    </source>
</evidence>
<dbReference type="InterPro" id="IPR015424">
    <property type="entry name" value="PyrdxlP-dep_Trfase"/>
</dbReference>